<reference evidence="10" key="2">
    <citation type="journal article" date="2021" name="Mol. Plant Pathol.">
        <title>A 20-kb lineage-specific genomic region tames virulence in pathogenic amphidiploid Verticillium longisporum.</title>
        <authorList>
            <person name="Harting R."/>
            <person name="Starke J."/>
            <person name="Kusch H."/>
            <person name="Poggeler S."/>
            <person name="Maurus I."/>
            <person name="Schluter R."/>
            <person name="Landesfeind M."/>
            <person name="Bulla I."/>
            <person name="Nowrousian M."/>
            <person name="de Jonge R."/>
            <person name="Stahlhut G."/>
            <person name="Hoff K.J."/>
            <person name="Asshauer K.P."/>
            <person name="Thurmer A."/>
            <person name="Stanke M."/>
            <person name="Daniel R."/>
            <person name="Morgenstern B."/>
            <person name="Thomma B.P.H.J."/>
            <person name="Kronstad J.W."/>
            <person name="Braus-Stromeyer S.A."/>
            <person name="Braus G.H."/>
        </authorList>
    </citation>
    <scope>NUCLEOTIDE SEQUENCE</scope>
    <source>
        <strain evidence="10">Vl32</strain>
    </source>
</reference>
<feature type="transmembrane region" description="Helical" evidence="7">
    <location>
        <begin position="378"/>
        <end position="401"/>
    </location>
</feature>
<sequence>MAPKVTIPTKRSRGILACFNGRLLYSCVLIALSQVNFGSDQSAFGNTQAMPFFKRQFGTFNEATGTYDLDTVYLSLLNSINYVDFMFGLVTGNLLSRQFGRRIALFIMCLWALTSAVNLVTSKHGVQIIVGRTVAYIYIGMELALVPVLQSELAPAEVRGFVVGTYQQGMMCIAKIGALMMAVICRGTSDIDSHASWRIPLGLFFVIPSILAVGIWWIPESPRWLLLRNRPEEALTSLRLLREGRYTEQETTDEFNEIQSALNVTVESGSFGDLFEGTNRKRTFITVGTNVFLQLTGQNFSSVYGTIFIQSLGTVNPFAMSCVLTATGFFMVLVTQLISDKSGRVPLLVSGAVIQTGALLTMGGLGTIPDPSDSIKNGIVSVSILFGAGFCLGWAPLSHVVAAEIPTTALRDLTYAFGSVFNITIQFAVSFSIPYLLSPAYAGLGSKVGFIFGSTSFLAILFAWFCIPDCGGKTLEEIDGLFLRGVSVRKFRTTSTETLGADSEGHGDIEGAGKDQSMIKETSVQ</sequence>
<reference evidence="9 11" key="1">
    <citation type="submission" date="2015-05" db="EMBL/GenBank/DDBJ databases">
        <authorList>
            <person name="Wang D.B."/>
            <person name="Wang M."/>
        </authorList>
    </citation>
    <scope>NUCLEOTIDE SEQUENCE [LARGE SCALE GENOMIC DNA]</scope>
    <source>
        <strain evidence="9">VL1</strain>
    </source>
</reference>
<organism evidence="9 11">
    <name type="scientific">Verticillium longisporum</name>
    <name type="common">Verticillium dahliae var. longisporum</name>
    <dbReference type="NCBI Taxonomy" id="100787"/>
    <lineage>
        <taxon>Eukaryota</taxon>
        <taxon>Fungi</taxon>
        <taxon>Dikarya</taxon>
        <taxon>Ascomycota</taxon>
        <taxon>Pezizomycotina</taxon>
        <taxon>Sordariomycetes</taxon>
        <taxon>Hypocreomycetidae</taxon>
        <taxon>Glomerellales</taxon>
        <taxon>Plectosphaerellaceae</taxon>
        <taxon>Verticillium</taxon>
    </lineage>
</organism>
<evidence type="ECO:0000256" key="5">
    <source>
        <dbReference type="ARBA" id="ARBA00023136"/>
    </source>
</evidence>
<dbReference type="Proteomes" id="UP000689129">
    <property type="component" value="Unassembled WGS sequence"/>
</dbReference>
<dbReference type="GO" id="GO:0005351">
    <property type="term" value="F:carbohydrate:proton symporter activity"/>
    <property type="evidence" value="ECO:0007669"/>
    <property type="project" value="TreeGrafter"/>
</dbReference>
<dbReference type="InterPro" id="IPR050360">
    <property type="entry name" value="MFS_Sugar_Transporters"/>
</dbReference>
<dbReference type="Gene3D" id="1.20.1250.20">
    <property type="entry name" value="MFS general substrate transporter like domains"/>
    <property type="match status" value="1"/>
</dbReference>
<feature type="compositionally biased region" description="Basic and acidic residues" evidence="6">
    <location>
        <begin position="503"/>
        <end position="513"/>
    </location>
</feature>
<evidence type="ECO:0000256" key="7">
    <source>
        <dbReference type="SAM" id="Phobius"/>
    </source>
</evidence>
<dbReference type="InterPro" id="IPR036259">
    <property type="entry name" value="MFS_trans_sf"/>
</dbReference>
<evidence type="ECO:0000256" key="1">
    <source>
        <dbReference type="ARBA" id="ARBA00004141"/>
    </source>
</evidence>
<evidence type="ECO:0000256" key="4">
    <source>
        <dbReference type="ARBA" id="ARBA00022989"/>
    </source>
</evidence>
<dbReference type="PANTHER" id="PTHR48022:SF10">
    <property type="entry name" value="MAJOR FACILITATOR SUPERFAMILY (MFS) PROFILE DOMAIN-CONTAINING PROTEIN"/>
    <property type="match status" value="1"/>
</dbReference>
<feature type="domain" description="Major facilitator superfamily (MFS) profile" evidence="8">
    <location>
        <begin position="26"/>
        <end position="471"/>
    </location>
</feature>
<feature type="transmembrane region" description="Helical" evidence="7">
    <location>
        <begin position="12"/>
        <end position="32"/>
    </location>
</feature>
<keyword evidence="5 7" id="KW-0472">Membrane</keyword>
<evidence type="ECO:0000313" key="11">
    <source>
        <dbReference type="Proteomes" id="UP000044602"/>
    </source>
</evidence>
<dbReference type="GO" id="GO:0016020">
    <property type="term" value="C:membrane"/>
    <property type="evidence" value="ECO:0007669"/>
    <property type="project" value="UniProtKB-SubCell"/>
</dbReference>
<gene>
    <name evidence="9" type="ORF">BN1708_013492</name>
    <name evidence="10" type="ORF">HYQ45_002625</name>
</gene>
<dbReference type="PROSITE" id="PS50850">
    <property type="entry name" value="MFS"/>
    <property type="match status" value="1"/>
</dbReference>
<feature type="non-terminal residue" evidence="9">
    <location>
        <position position="525"/>
    </location>
</feature>
<feature type="transmembrane region" description="Helical" evidence="7">
    <location>
        <begin position="133"/>
        <end position="153"/>
    </location>
</feature>
<dbReference type="SUPFAM" id="SSF103473">
    <property type="entry name" value="MFS general substrate transporter"/>
    <property type="match status" value="1"/>
</dbReference>
<evidence type="ECO:0000256" key="3">
    <source>
        <dbReference type="ARBA" id="ARBA00022692"/>
    </source>
</evidence>
<accession>A0A0G4LMA9</accession>
<feature type="transmembrane region" description="Helical" evidence="7">
    <location>
        <begin position="345"/>
        <end position="366"/>
    </location>
</feature>
<feature type="transmembrane region" description="Helical" evidence="7">
    <location>
        <begin position="448"/>
        <end position="467"/>
    </location>
</feature>
<evidence type="ECO:0000256" key="6">
    <source>
        <dbReference type="SAM" id="MobiDB-lite"/>
    </source>
</evidence>
<dbReference type="InterPro" id="IPR005828">
    <property type="entry name" value="MFS_sugar_transport-like"/>
</dbReference>
<dbReference type="OrthoDB" id="6612291at2759"/>
<name>A0A0G4LMA9_VERLO</name>
<keyword evidence="3 7" id="KW-0812">Transmembrane</keyword>
<feature type="transmembrane region" description="Helical" evidence="7">
    <location>
        <begin position="318"/>
        <end position="338"/>
    </location>
</feature>
<feature type="transmembrane region" description="Helical" evidence="7">
    <location>
        <begin position="165"/>
        <end position="185"/>
    </location>
</feature>
<evidence type="ECO:0000313" key="10">
    <source>
        <dbReference type="EMBL" id="KAG7140572.1"/>
    </source>
</evidence>
<keyword evidence="11" id="KW-1185">Reference proteome</keyword>
<feature type="transmembrane region" description="Helical" evidence="7">
    <location>
        <begin position="103"/>
        <end position="121"/>
    </location>
</feature>
<dbReference type="Pfam" id="PF00083">
    <property type="entry name" value="Sugar_tr"/>
    <property type="match status" value="1"/>
</dbReference>
<comment type="subcellular location">
    <subcellularLocation>
        <location evidence="1">Membrane</location>
        <topology evidence="1">Multi-pass membrane protein</topology>
    </subcellularLocation>
</comment>
<feature type="region of interest" description="Disordered" evidence="6">
    <location>
        <begin position="498"/>
        <end position="525"/>
    </location>
</feature>
<dbReference type="InterPro" id="IPR020846">
    <property type="entry name" value="MFS_dom"/>
</dbReference>
<evidence type="ECO:0000313" key="9">
    <source>
        <dbReference type="EMBL" id="CRK22785.1"/>
    </source>
</evidence>
<dbReference type="Proteomes" id="UP000044602">
    <property type="component" value="Unassembled WGS sequence"/>
</dbReference>
<dbReference type="STRING" id="100787.A0A0G4LMA9"/>
<keyword evidence="4 7" id="KW-1133">Transmembrane helix</keyword>
<protein>
    <submittedName>
        <fullName evidence="10">Hexose transporter HXT15 like protein</fullName>
    </submittedName>
</protein>
<comment type="similarity">
    <text evidence="2">Belongs to the major facilitator superfamily. Sugar transporter (TC 2.A.1.1) family.</text>
</comment>
<dbReference type="EMBL" id="CVQH01014558">
    <property type="protein sequence ID" value="CRK22785.1"/>
    <property type="molecule type" value="Genomic_DNA"/>
</dbReference>
<proteinExistence type="inferred from homology"/>
<dbReference type="PANTHER" id="PTHR48022">
    <property type="entry name" value="PLASTIDIC GLUCOSE TRANSPORTER 4"/>
    <property type="match status" value="1"/>
</dbReference>
<dbReference type="EMBL" id="JAEMWZ010000042">
    <property type="protein sequence ID" value="KAG7140572.1"/>
    <property type="molecule type" value="Genomic_DNA"/>
</dbReference>
<dbReference type="AlphaFoldDB" id="A0A0G4LMA9"/>
<feature type="transmembrane region" description="Helical" evidence="7">
    <location>
        <begin position="197"/>
        <end position="218"/>
    </location>
</feature>
<evidence type="ECO:0000256" key="2">
    <source>
        <dbReference type="ARBA" id="ARBA00010992"/>
    </source>
</evidence>
<evidence type="ECO:0000259" key="8">
    <source>
        <dbReference type="PROSITE" id="PS50850"/>
    </source>
</evidence>
<feature type="transmembrane region" description="Helical" evidence="7">
    <location>
        <begin position="413"/>
        <end position="436"/>
    </location>
</feature>